<protein>
    <submittedName>
        <fullName evidence="3">DUF262 domain-containing protein</fullName>
    </submittedName>
</protein>
<reference evidence="3 4" key="1">
    <citation type="submission" date="2018-08" db="EMBL/GenBank/DDBJ databases">
        <title>A genome reference for cultivated species of the human gut microbiota.</title>
        <authorList>
            <person name="Zou Y."/>
            <person name="Xue W."/>
            <person name="Luo G."/>
        </authorList>
    </citation>
    <scope>NUCLEOTIDE SEQUENCE [LARGE SCALE GENOMIC DNA]</scope>
    <source>
        <strain evidence="3 4">AM23-23</strain>
    </source>
</reference>
<evidence type="ECO:0000259" key="2">
    <source>
        <dbReference type="Pfam" id="PF07510"/>
    </source>
</evidence>
<dbReference type="EMBL" id="QRHQ01000008">
    <property type="protein sequence ID" value="RHF91725.1"/>
    <property type="molecule type" value="Genomic_DNA"/>
</dbReference>
<dbReference type="PANTHER" id="PTHR35149">
    <property type="entry name" value="SLL5132 PROTEIN"/>
    <property type="match status" value="1"/>
</dbReference>
<organism evidence="3 4">
    <name type="scientific">Phocaeicola plebeius</name>
    <dbReference type="NCBI Taxonomy" id="310297"/>
    <lineage>
        <taxon>Bacteria</taxon>
        <taxon>Pseudomonadati</taxon>
        <taxon>Bacteroidota</taxon>
        <taxon>Bacteroidia</taxon>
        <taxon>Bacteroidales</taxon>
        <taxon>Bacteroidaceae</taxon>
        <taxon>Phocaeicola</taxon>
    </lineage>
</organism>
<evidence type="ECO:0000313" key="3">
    <source>
        <dbReference type="EMBL" id="RHF91725.1"/>
    </source>
</evidence>
<feature type="domain" description="GmrSD restriction endonucleases N-terminal" evidence="1">
    <location>
        <begin position="8"/>
        <end position="215"/>
    </location>
</feature>
<evidence type="ECO:0000259" key="1">
    <source>
        <dbReference type="Pfam" id="PF03235"/>
    </source>
</evidence>
<comment type="caution">
    <text evidence="3">The sequence shown here is derived from an EMBL/GenBank/DDBJ whole genome shotgun (WGS) entry which is preliminary data.</text>
</comment>
<dbReference type="RefSeq" id="WP_118211387.1">
    <property type="nucleotide sequence ID" value="NZ_JAQDLO010000023.1"/>
</dbReference>
<proteinExistence type="predicted"/>
<dbReference type="PANTHER" id="PTHR35149:SF2">
    <property type="entry name" value="DUF262 DOMAIN-CONTAINING PROTEIN"/>
    <property type="match status" value="1"/>
</dbReference>
<dbReference type="AlphaFoldDB" id="A0A414RFA7"/>
<feature type="domain" description="GmrSD restriction endonucleases C-terminal" evidence="2">
    <location>
        <begin position="407"/>
        <end position="595"/>
    </location>
</feature>
<dbReference type="InterPro" id="IPR004919">
    <property type="entry name" value="GmrSD_N"/>
</dbReference>
<name>A0A414RFA7_9BACT</name>
<dbReference type="Pfam" id="PF03235">
    <property type="entry name" value="GmrSD_N"/>
    <property type="match status" value="1"/>
</dbReference>
<dbReference type="InterPro" id="IPR011089">
    <property type="entry name" value="GmrSD_C"/>
</dbReference>
<accession>A0A414RFA7</accession>
<sequence length="603" mass="71703">MSDLVRSVSELFNDSQLKQMHYNIPDYQRGYEWGENNVRLLLEDLKKFLDKIYISDTDKFLDDKLFYCLQHITIISKDNGEYYNVVDGQQRLTTIAIILSYFGKTDLLKGKLKYSSREDTGEFLNNEIFTRKYWEQNDKKHIKHKDEFYIRAAANMVQTWDKEQTWNSNQRERYIEILLNRTKLIVNVVSGNEEMIFANINGAKAELDGADLLRAVQITHSSKEKYETTHSDNSNEVNEYRVKMGMLLDEINNWCGQKNVRIFLDRLLTNNSFDKSGFNEKLYPINYLYRMMYEMHPDNNMPFEFRFFEYGLDIKGNGVGDDNWEMYIELKRIYGFVRDWYENDEIYHYLSYLFSNFKSKVNFVAIYKTWENSKGKLSFITELKKEISKYILEIYSNDGVNNEKSAKEELKKYLTDLKSSWYNEKELLVRILILLDVIYSCKSKYRLPINYFVSKGEDIEHIGCQTPNEEDLNNKEKWLEYIKKLNDYKFDIDKGKLDEWEKLLKEKEAIDNVTSNIIDELNSYGLNSIGNLVLLHSSQNRSYRNASFNTKKSIIIEDYYNDKYSIRPYTLKAFSSNHTSMWTLEDIKKSTETLAHDIIDFLI</sequence>
<gene>
    <name evidence="3" type="ORF">DW653_06030</name>
</gene>
<evidence type="ECO:0000313" key="4">
    <source>
        <dbReference type="Proteomes" id="UP000283485"/>
    </source>
</evidence>
<dbReference type="Pfam" id="PF07510">
    <property type="entry name" value="GmrSD_C"/>
    <property type="match status" value="1"/>
</dbReference>
<dbReference type="Proteomes" id="UP000283485">
    <property type="component" value="Unassembled WGS sequence"/>
</dbReference>